<dbReference type="GO" id="GO:0007059">
    <property type="term" value="P:chromosome segregation"/>
    <property type="evidence" value="ECO:0007669"/>
    <property type="project" value="TreeGrafter"/>
</dbReference>
<dbReference type="GO" id="GO:0005694">
    <property type="term" value="C:chromosome"/>
    <property type="evidence" value="ECO:0007669"/>
    <property type="project" value="TreeGrafter"/>
</dbReference>
<dbReference type="EMBL" id="SDCJ01000016">
    <property type="protein sequence ID" value="TCX36625.1"/>
    <property type="molecule type" value="Genomic_DNA"/>
</dbReference>
<dbReference type="InterPro" id="IPR036086">
    <property type="entry name" value="ParB/Sulfiredoxin_sf"/>
</dbReference>
<reference evidence="2" key="1">
    <citation type="submission" date="2019-01" db="EMBL/GenBank/DDBJ databases">
        <authorList>
            <person name="Lista F."/>
            <person name="Anselmo A."/>
        </authorList>
    </citation>
    <scope>NUCLEOTIDE SEQUENCE</scope>
    <source>
        <strain evidence="2">13S</strain>
    </source>
</reference>
<feature type="domain" description="ParB-like N-terminal" evidence="1">
    <location>
        <begin position="14"/>
        <end position="104"/>
    </location>
</feature>
<dbReference type="RefSeq" id="WP_048255529.1">
    <property type="nucleotide sequence ID" value="NZ_JACFZK010000040.1"/>
</dbReference>
<dbReference type="InterPro" id="IPR003115">
    <property type="entry name" value="ParB_N"/>
</dbReference>
<evidence type="ECO:0000313" key="2">
    <source>
        <dbReference type="EMBL" id="TCX36625.1"/>
    </source>
</evidence>
<dbReference type="SUPFAM" id="SSF110849">
    <property type="entry name" value="ParB/Sulfiredoxin"/>
    <property type="match status" value="1"/>
</dbReference>
<comment type="caution">
    <text evidence="2">The sequence shown here is derived from an EMBL/GenBank/DDBJ whole genome shotgun (WGS) entry which is preliminary data.</text>
</comment>
<dbReference type="AlphaFoldDB" id="A0A483IXI4"/>
<gene>
    <name evidence="2" type="ORF">ETE75_20405</name>
</gene>
<name>A0A483IXI4_KLEPN</name>
<dbReference type="Pfam" id="PF02195">
    <property type="entry name" value="ParB_N"/>
    <property type="match status" value="1"/>
</dbReference>
<dbReference type="PANTHER" id="PTHR33375:SF1">
    <property type="entry name" value="CHROMOSOME-PARTITIONING PROTEIN PARB-RELATED"/>
    <property type="match status" value="1"/>
</dbReference>
<evidence type="ECO:0000259" key="1">
    <source>
        <dbReference type="SMART" id="SM00470"/>
    </source>
</evidence>
<dbReference type="SMART" id="SM00470">
    <property type="entry name" value="ParB"/>
    <property type="match status" value="1"/>
</dbReference>
<sequence>MDCIKNMDIKISILTVETALLRPNPWNTNVVGARNFDKLKNSIDRLGFFKPILVRELLDGAYEILGGEHRWRAAIEHGMAAVPVTSVGVIDDNTAKQMSLVDNERYGEDDAVELQRLIESIQAEIDYSLADIAPYDEEMTETLARESSVDLEELSMLGEEEDHAAEPDAREKKERLGVEHQTMRFKVSFDTAESVTEVIKTIIREQGIKTGSEMEDAGEALVWLTQYYKDVTDEKVV</sequence>
<dbReference type="Gene3D" id="3.90.1530.10">
    <property type="entry name" value="Conserved hypothetical protein from pyrococcus furiosus pfu- 392566-001, ParB domain"/>
    <property type="match status" value="1"/>
</dbReference>
<dbReference type="PANTHER" id="PTHR33375">
    <property type="entry name" value="CHROMOSOME-PARTITIONING PROTEIN PARB-RELATED"/>
    <property type="match status" value="1"/>
</dbReference>
<dbReference type="InterPro" id="IPR050336">
    <property type="entry name" value="Chromosome_partition/occlusion"/>
</dbReference>
<organism evidence="2">
    <name type="scientific">Klebsiella pneumoniae</name>
    <dbReference type="NCBI Taxonomy" id="573"/>
    <lineage>
        <taxon>Bacteria</taxon>
        <taxon>Pseudomonadati</taxon>
        <taxon>Pseudomonadota</taxon>
        <taxon>Gammaproteobacteria</taxon>
        <taxon>Enterobacterales</taxon>
        <taxon>Enterobacteriaceae</taxon>
        <taxon>Klebsiella/Raoultella group</taxon>
        <taxon>Klebsiella</taxon>
        <taxon>Klebsiella pneumoniae complex</taxon>
    </lineage>
</organism>
<proteinExistence type="predicted"/>
<protein>
    <submittedName>
        <fullName evidence="2">Chromosome partitioning protein ParB</fullName>
    </submittedName>
</protein>
<accession>A0A483IXI4</accession>
<dbReference type="GO" id="GO:0045881">
    <property type="term" value="P:positive regulation of sporulation resulting in formation of a cellular spore"/>
    <property type="evidence" value="ECO:0007669"/>
    <property type="project" value="TreeGrafter"/>
</dbReference>